<organism evidence="5 6">
    <name type="scientific">Daphnia galeata</name>
    <dbReference type="NCBI Taxonomy" id="27404"/>
    <lineage>
        <taxon>Eukaryota</taxon>
        <taxon>Metazoa</taxon>
        <taxon>Ecdysozoa</taxon>
        <taxon>Arthropoda</taxon>
        <taxon>Crustacea</taxon>
        <taxon>Branchiopoda</taxon>
        <taxon>Diplostraca</taxon>
        <taxon>Cladocera</taxon>
        <taxon>Anomopoda</taxon>
        <taxon>Daphniidae</taxon>
        <taxon>Daphnia</taxon>
    </lineage>
</organism>
<dbReference type="InterPro" id="IPR027417">
    <property type="entry name" value="P-loop_NTPase"/>
</dbReference>
<feature type="domain" description="Septin-type G" evidence="3">
    <location>
        <begin position="634"/>
        <end position="716"/>
    </location>
</feature>
<dbReference type="PANTHER" id="PTHR32046:SF14">
    <property type="match status" value="1"/>
</dbReference>
<evidence type="ECO:0000259" key="4">
    <source>
        <dbReference type="Pfam" id="PF01926"/>
    </source>
</evidence>
<keyword evidence="1" id="KW-0547">Nucleotide-binding</keyword>
<name>A0A8J2S0L0_9CRUS</name>
<proteinExistence type="inferred from homology"/>
<reference evidence="5" key="1">
    <citation type="submission" date="2021-11" db="EMBL/GenBank/DDBJ databases">
        <authorList>
            <person name="Schell T."/>
        </authorList>
    </citation>
    <scope>NUCLEOTIDE SEQUENCE</scope>
    <source>
        <strain evidence="5">M5</strain>
    </source>
</reference>
<dbReference type="Proteomes" id="UP000789390">
    <property type="component" value="Unassembled WGS sequence"/>
</dbReference>
<keyword evidence="2" id="KW-0175">Coiled coil</keyword>
<dbReference type="PANTHER" id="PTHR32046">
    <property type="entry name" value="G DOMAIN-CONTAINING PROTEIN"/>
    <property type="match status" value="1"/>
</dbReference>
<feature type="coiled-coil region" evidence="2">
    <location>
        <begin position="1019"/>
        <end position="1060"/>
    </location>
</feature>
<dbReference type="CDD" id="cd00882">
    <property type="entry name" value="Ras_like_GTPase"/>
    <property type="match status" value="2"/>
</dbReference>
<feature type="coiled-coil region" evidence="2">
    <location>
        <begin position="1089"/>
        <end position="1116"/>
    </location>
</feature>
<evidence type="ECO:0000313" key="5">
    <source>
        <dbReference type="EMBL" id="CAH0106885.1"/>
    </source>
</evidence>
<dbReference type="GO" id="GO:0005525">
    <property type="term" value="F:GTP binding"/>
    <property type="evidence" value="ECO:0007669"/>
    <property type="project" value="UniProtKB-KW"/>
</dbReference>
<dbReference type="InterPro" id="IPR025662">
    <property type="entry name" value="Sigma_54_int_dom_ATP-bd_1"/>
</dbReference>
<comment type="similarity">
    <text evidence="1">Belongs to the TRAFAC class TrmE-Era-EngA-EngB-Septin-like GTPase superfamily. Septin GTPase family.</text>
</comment>
<keyword evidence="6" id="KW-1185">Reference proteome</keyword>
<accession>A0A8J2S0L0</accession>
<gene>
    <name evidence="5" type="ORF">DGAL_LOCUS10049</name>
</gene>
<dbReference type="Pfam" id="PF01926">
    <property type="entry name" value="MMR_HSR1"/>
    <property type="match status" value="1"/>
</dbReference>
<dbReference type="SUPFAM" id="SSF52540">
    <property type="entry name" value="P-loop containing nucleoside triphosphate hydrolases"/>
    <property type="match status" value="2"/>
</dbReference>
<evidence type="ECO:0000259" key="3">
    <source>
        <dbReference type="Pfam" id="PF00735"/>
    </source>
</evidence>
<feature type="domain" description="G" evidence="4">
    <location>
        <begin position="63"/>
        <end position="189"/>
    </location>
</feature>
<evidence type="ECO:0000256" key="1">
    <source>
        <dbReference type="RuleBase" id="RU004560"/>
    </source>
</evidence>
<evidence type="ECO:0000313" key="6">
    <source>
        <dbReference type="Proteomes" id="UP000789390"/>
    </source>
</evidence>
<comment type="caution">
    <text evidence="5">The sequence shown here is derived from an EMBL/GenBank/DDBJ whole genome shotgun (WGS) entry which is preliminary data.</text>
</comment>
<dbReference type="OrthoDB" id="2386367at2759"/>
<dbReference type="Gene3D" id="3.40.50.300">
    <property type="entry name" value="P-loop containing nucleotide triphosphate hydrolases"/>
    <property type="match status" value="2"/>
</dbReference>
<keyword evidence="1" id="KW-0342">GTP-binding</keyword>
<sequence>MASQKSERLASSIANQCTNVKNENGMKVCKLSLKELSIYSDSLIKRFSLGKRNPMECNTSKTILLMGETGAGKTTMINAIINYVLGVEFEDDFRFKLVDEEIIGGSKADSQTQGITAYDIHHRKEFRIPFSLTIVDTPGFDSTEGLESDQETISAIEKFFKHENGIQELDSVGFVVKSPDEKLTKSKRYIFDSVLSIFGVDVKDNISFLATFADNKTPLILTAIIKAELPCRMDSNNASPCHQKFNNGTIYDSNKNIGDDSDAAYAAIHWKNGMKNFKSFFKQLSHMPTTRLEMTQDVLETRRHLEILLDHGLKVIESKLLKIEHLRKIDEIIEQNKDANGDKEIMTPKLKKEKVPVDEKTALNCKNCKVTCHYPCKPIPLSKPFCPAFFGFENIASNLDNILQLIENASTSWTSLFSPFVKAVSSLYSDARCLECPGKCSIGDHENETTRWESIEINELRTFRDIGKDYEDAEENPLSVQGKRDKLKDEIVQEENNIFKTMSEITKYSNVLKKIALRVDPLLTMPDYIEMMIENENDFSTPGYEKNINSLTNILMKAKFYADSNMTSHHKDNERLAIKIKNQCTNITKMDEVMVYNLPLKMETSFPASETSSIIIRRFSFGEKPINKHTETKTVLLMGATGSGKTTWINAMINYVLGVEWDDPFRFKLVEEEIRGGSLAHSQTQGVTAYDIHYREGFRVPFSLTIVDTPGFGDTRGTVRDKEITSAIQELFEHQNGIQELDAVGFVVQSGLARLTYPQKYIFDSVLSIFSIDIKDNVRFLVTFAEGKAPLVLEAIKEANIPCQTDSKGSPCYQKFNNGAIYVSNQDTDDDYSPIEWRNGMKNFNLFFNELSDMPTKSLQMTIEVLEIRKYFKMKLKWLQGAIPNHLIKLEELRKKEGLVAVHSAKVNAYQHFEIIVPVSKKVKVPLDYLSAMNCTKCETTCHYPCRPDLSRGWCPAFSSHPSAYDGSILEIALGLIKRAVNPLLQPKCTVCPENCGTECHKHEQFRWTFEQVEETQTLEDVREKYEKAKGKKMNAEELVDALKNDANILKEEIIKAMDNIIELHNTLKRNALHGNPLTTPEYIKMMIYNEEREHKEGYEERINSLKELLELNNLRSRIMNDKEEFVEDKLRVYN</sequence>
<dbReference type="InterPro" id="IPR006073">
    <property type="entry name" value="GTP-bd"/>
</dbReference>
<dbReference type="FunFam" id="3.40.50.300:FF:002049">
    <property type="entry name" value="Si:ch73-170d6.2"/>
    <property type="match status" value="2"/>
</dbReference>
<protein>
    <recommendedName>
        <fullName evidence="7">Septin-type G domain-containing protein</fullName>
    </recommendedName>
</protein>
<dbReference type="InterPro" id="IPR030379">
    <property type="entry name" value="G_SEPTIN_dom"/>
</dbReference>
<evidence type="ECO:0000256" key="2">
    <source>
        <dbReference type="SAM" id="Coils"/>
    </source>
</evidence>
<evidence type="ECO:0008006" key="7">
    <source>
        <dbReference type="Google" id="ProtNLM"/>
    </source>
</evidence>
<dbReference type="EMBL" id="CAKKLH010000235">
    <property type="protein sequence ID" value="CAH0106885.1"/>
    <property type="molecule type" value="Genomic_DNA"/>
</dbReference>
<dbReference type="Pfam" id="PF00735">
    <property type="entry name" value="Septin"/>
    <property type="match status" value="1"/>
</dbReference>
<dbReference type="AlphaFoldDB" id="A0A8J2S0L0"/>
<dbReference type="PROSITE" id="PS00675">
    <property type="entry name" value="SIGMA54_INTERACT_1"/>
    <property type="match status" value="1"/>
</dbReference>